<sequence>MEYSPPAHMHNVDISVDDMLEFLNLPYRTRDHTSSTLDSSDLEVGVSQDHPKMDSGMIASLILPMLKADPKTSMSCIIASIRSQLRYTPSYRKAWITKQNVLEKIHSEWDASYNKDGGGRILPIAFAITSKESADD</sequence>
<name>A0ABR0P9P6_GOSAR</name>
<gene>
    <name evidence="1" type="ORF">PVK06_022931</name>
</gene>
<accession>A0ABR0P9P6</accession>
<dbReference type="Proteomes" id="UP001358586">
    <property type="component" value="Chromosome 7"/>
</dbReference>
<evidence type="ECO:0000313" key="1">
    <source>
        <dbReference type="EMBL" id="KAK5818001.1"/>
    </source>
</evidence>
<comment type="caution">
    <text evidence="1">The sequence shown here is derived from an EMBL/GenBank/DDBJ whole genome shotgun (WGS) entry which is preliminary data.</text>
</comment>
<dbReference type="EMBL" id="JARKNE010000007">
    <property type="protein sequence ID" value="KAK5818001.1"/>
    <property type="molecule type" value="Genomic_DNA"/>
</dbReference>
<evidence type="ECO:0000313" key="2">
    <source>
        <dbReference type="Proteomes" id="UP001358586"/>
    </source>
</evidence>
<reference evidence="1 2" key="1">
    <citation type="submission" date="2023-03" db="EMBL/GenBank/DDBJ databases">
        <title>WGS of Gossypium arboreum.</title>
        <authorList>
            <person name="Yu D."/>
        </authorList>
    </citation>
    <scope>NUCLEOTIDE SEQUENCE [LARGE SCALE GENOMIC DNA]</scope>
    <source>
        <tissue evidence="1">Leaf</tissue>
    </source>
</reference>
<protein>
    <submittedName>
        <fullName evidence="1">Uncharacterized protein</fullName>
    </submittedName>
</protein>
<proteinExistence type="predicted"/>
<keyword evidence="2" id="KW-1185">Reference proteome</keyword>
<organism evidence="1 2">
    <name type="scientific">Gossypium arboreum</name>
    <name type="common">Tree cotton</name>
    <name type="synonym">Gossypium nanking</name>
    <dbReference type="NCBI Taxonomy" id="29729"/>
    <lineage>
        <taxon>Eukaryota</taxon>
        <taxon>Viridiplantae</taxon>
        <taxon>Streptophyta</taxon>
        <taxon>Embryophyta</taxon>
        <taxon>Tracheophyta</taxon>
        <taxon>Spermatophyta</taxon>
        <taxon>Magnoliopsida</taxon>
        <taxon>eudicotyledons</taxon>
        <taxon>Gunneridae</taxon>
        <taxon>Pentapetalae</taxon>
        <taxon>rosids</taxon>
        <taxon>malvids</taxon>
        <taxon>Malvales</taxon>
        <taxon>Malvaceae</taxon>
        <taxon>Malvoideae</taxon>
        <taxon>Gossypium</taxon>
    </lineage>
</organism>